<organism evidence="2 3">
    <name type="scientific">Phytophthora palmivora</name>
    <dbReference type="NCBI Taxonomy" id="4796"/>
    <lineage>
        <taxon>Eukaryota</taxon>
        <taxon>Sar</taxon>
        <taxon>Stramenopiles</taxon>
        <taxon>Oomycota</taxon>
        <taxon>Peronosporomycetes</taxon>
        <taxon>Peronosporales</taxon>
        <taxon>Peronosporaceae</taxon>
        <taxon>Phytophthora</taxon>
    </lineage>
</organism>
<evidence type="ECO:0000256" key="1">
    <source>
        <dbReference type="SAM" id="MobiDB-lite"/>
    </source>
</evidence>
<name>A0A2P4YH61_9STRA</name>
<protein>
    <submittedName>
        <fullName evidence="2">Uncharacterized protein</fullName>
    </submittedName>
</protein>
<dbReference type="AlphaFoldDB" id="A0A2P4YH61"/>
<comment type="caution">
    <text evidence="2">The sequence shown here is derived from an EMBL/GenBank/DDBJ whole genome shotgun (WGS) entry which is preliminary data.</text>
</comment>
<dbReference type="Proteomes" id="UP000237271">
    <property type="component" value="Unassembled WGS sequence"/>
</dbReference>
<reference evidence="2 3" key="1">
    <citation type="journal article" date="2017" name="Genome Biol. Evol.">
        <title>Phytophthora megakarya and P. palmivora, closely related causal agents of cacao black pod rot, underwent increases in genome sizes and gene numbers by different mechanisms.</title>
        <authorList>
            <person name="Ali S.S."/>
            <person name="Shao J."/>
            <person name="Lary D.J."/>
            <person name="Kronmiller B."/>
            <person name="Shen D."/>
            <person name="Strem M.D."/>
            <person name="Amoako-Attah I."/>
            <person name="Akrofi A.Y."/>
            <person name="Begoude B.A."/>
            <person name="Ten Hoopen G.M."/>
            <person name="Coulibaly K."/>
            <person name="Kebe B.I."/>
            <person name="Melnick R.L."/>
            <person name="Guiltinan M.J."/>
            <person name="Tyler B.M."/>
            <person name="Meinhardt L.W."/>
            <person name="Bailey B.A."/>
        </authorList>
    </citation>
    <scope>NUCLEOTIDE SEQUENCE [LARGE SCALE GENOMIC DNA]</scope>
    <source>
        <strain evidence="3">sbr112.9</strain>
    </source>
</reference>
<gene>
    <name evidence="2" type="ORF">PHPALM_5513</name>
</gene>
<evidence type="ECO:0000313" key="2">
    <source>
        <dbReference type="EMBL" id="POM77146.1"/>
    </source>
</evidence>
<keyword evidence="3" id="KW-1185">Reference proteome</keyword>
<sequence>MQALGPLEQTSVPTLTHFLHPQAPADMSSEGHPAASEVSGAAEQVAGTPLSPTPALTVDSATRGVSGESSPILSPCSPPTSPLPSSSEADCHPIPTPAPAEDSTTHGVPVGSSAEVFEGDGPAGSPTE</sequence>
<proteinExistence type="predicted"/>
<feature type="region of interest" description="Disordered" evidence="1">
    <location>
        <begin position="1"/>
        <end position="128"/>
    </location>
</feature>
<accession>A0A2P4YH61</accession>
<dbReference type="EMBL" id="NCKW01002897">
    <property type="protein sequence ID" value="POM77146.1"/>
    <property type="molecule type" value="Genomic_DNA"/>
</dbReference>
<evidence type="ECO:0000313" key="3">
    <source>
        <dbReference type="Proteomes" id="UP000237271"/>
    </source>
</evidence>